<proteinExistence type="predicted"/>
<keyword evidence="1" id="KW-1185">Reference proteome</keyword>
<name>A0A6P8BBA1_PYRGI</name>
<reference evidence="2" key="3">
    <citation type="submission" date="2025-08" db="UniProtKB">
        <authorList>
            <consortium name="RefSeq"/>
        </authorList>
    </citation>
    <scope>IDENTIFICATION</scope>
    <source>
        <strain evidence="2">NI907</strain>
    </source>
</reference>
<evidence type="ECO:0000313" key="2">
    <source>
        <dbReference type="RefSeq" id="XP_030984436.1"/>
    </source>
</evidence>
<gene>
    <name evidence="2" type="ORF">PgNI_04212</name>
</gene>
<protein>
    <submittedName>
        <fullName evidence="2">Uncharacterized protein</fullName>
    </submittedName>
</protein>
<accession>A0A6P8BBA1</accession>
<dbReference type="RefSeq" id="XP_030984436.1">
    <property type="nucleotide sequence ID" value="XM_031124263.1"/>
</dbReference>
<dbReference type="KEGG" id="pgri:PgNI_04212"/>
<dbReference type="Proteomes" id="UP000515153">
    <property type="component" value="Unplaced"/>
</dbReference>
<sequence length="153" mass="16808">MPPSCVVPTGSENCQCEIPVPRVFNNTDVVEARPRLDEWRGAGCLTPRNLEIPRIRAIIESECRPTCLADNSCELCTFIPGDSSLIYVEHEPAANPWEMGGKPRLITPATQALSRIAINALLLVIQVPASKEPCKHILIRPAAPRRFPSSLNT</sequence>
<reference evidence="2" key="1">
    <citation type="journal article" date="2019" name="Mol. Biol. Evol.">
        <title>Blast fungal genomes show frequent chromosomal changes, gene gains and losses, and effector gene turnover.</title>
        <authorList>
            <person name="Gomez Luciano L.B."/>
            <person name="Jason Tsai I."/>
            <person name="Chuma I."/>
            <person name="Tosa Y."/>
            <person name="Chen Y.H."/>
            <person name="Li J.Y."/>
            <person name="Li M.Y."/>
            <person name="Jade Lu M.Y."/>
            <person name="Nakayashiki H."/>
            <person name="Li W.H."/>
        </authorList>
    </citation>
    <scope>NUCLEOTIDE SEQUENCE</scope>
    <source>
        <strain evidence="2">NI907</strain>
    </source>
</reference>
<evidence type="ECO:0000313" key="1">
    <source>
        <dbReference type="Proteomes" id="UP000515153"/>
    </source>
</evidence>
<dbReference type="GeneID" id="41959172"/>
<dbReference type="AlphaFoldDB" id="A0A6P8BBA1"/>
<organism evidence="1 2">
    <name type="scientific">Pyricularia grisea</name>
    <name type="common">Crabgrass-specific blast fungus</name>
    <name type="synonym">Magnaporthe grisea</name>
    <dbReference type="NCBI Taxonomy" id="148305"/>
    <lineage>
        <taxon>Eukaryota</taxon>
        <taxon>Fungi</taxon>
        <taxon>Dikarya</taxon>
        <taxon>Ascomycota</taxon>
        <taxon>Pezizomycotina</taxon>
        <taxon>Sordariomycetes</taxon>
        <taxon>Sordariomycetidae</taxon>
        <taxon>Magnaporthales</taxon>
        <taxon>Pyriculariaceae</taxon>
        <taxon>Pyricularia</taxon>
    </lineage>
</organism>
<reference evidence="2" key="2">
    <citation type="submission" date="2019-10" db="EMBL/GenBank/DDBJ databases">
        <authorList>
            <consortium name="NCBI Genome Project"/>
        </authorList>
    </citation>
    <scope>NUCLEOTIDE SEQUENCE</scope>
    <source>
        <strain evidence="2">NI907</strain>
    </source>
</reference>